<evidence type="ECO:0000256" key="4">
    <source>
        <dbReference type="PIRSR" id="PIRSR000097-1"/>
    </source>
</evidence>
<evidence type="ECO:0000256" key="2">
    <source>
        <dbReference type="ARBA" id="ARBA00022857"/>
    </source>
</evidence>
<keyword evidence="9" id="KW-1185">Reference proteome</keyword>
<sequence length="364" mass="40991">MWCRRKPVQCGTVHCTDNMILYTVVIGVLLRDVSCDAMDGGKPPRIPLNDGNSIPAMGLGTFLGFDQRGPLTPQSNEVELAVKWGLDAGYRLLDTAALYNDEDQVGAAVRSSGVPRENIFLVTKLGANEQRNVLQSLQKSLERLNLSYVDLYLIHTPISFKPDFSGYDDVDYVDTWKEMEKAKNMGLAKSIGISNFNISQIDRLLANCQIKPSVLQVEVNLNLGQDKLIEHCKKNDIVVMAYTPFGSLFDGDSPAPPPRANHPTLMQIAEKYGKTTPQVALRYLMQRGLVPIPKSLKKSRIEQNIDLFNFELTAEEMAELAKFNKNFRKVSMEFWQDHPYFPFEKKDNPLPDPFGFNKGKNTKQ</sequence>
<evidence type="ECO:0000256" key="3">
    <source>
        <dbReference type="ARBA" id="ARBA00023002"/>
    </source>
</evidence>
<evidence type="ECO:0000256" key="1">
    <source>
        <dbReference type="ARBA" id="ARBA00007905"/>
    </source>
</evidence>
<gene>
    <name evidence="8" type="ORF">O3G_MSEX010669</name>
</gene>
<keyword evidence="2" id="KW-0521">NADP</keyword>
<dbReference type="InterPro" id="IPR023210">
    <property type="entry name" value="NADP_OxRdtase_dom"/>
</dbReference>
<dbReference type="PANTHER" id="PTHR43827:SF3">
    <property type="entry name" value="NADP-DEPENDENT OXIDOREDUCTASE DOMAIN-CONTAINING PROTEIN"/>
    <property type="match status" value="1"/>
</dbReference>
<feature type="site" description="Lowers pKa of active site Tyr" evidence="6">
    <location>
        <position position="124"/>
    </location>
</feature>
<evidence type="ECO:0000259" key="7">
    <source>
        <dbReference type="Pfam" id="PF00248"/>
    </source>
</evidence>
<reference evidence="8" key="2">
    <citation type="submission" date="2020-12" db="EMBL/GenBank/DDBJ databases">
        <authorList>
            <person name="Kanost M."/>
        </authorList>
    </citation>
    <scope>NUCLEOTIDE SEQUENCE</scope>
</reference>
<feature type="domain" description="NADP-dependent oxidoreductase" evidence="7">
    <location>
        <begin position="57"/>
        <end position="324"/>
    </location>
</feature>
<name>A0A921ZJB7_MANSE</name>
<dbReference type="InterPro" id="IPR020471">
    <property type="entry name" value="AKR"/>
</dbReference>
<dbReference type="PROSITE" id="PS00798">
    <property type="entry name" value="ALDOKETO_REDUCTASE_1"/>
    <property type="match status" value="1"/>
</dbReference>
<evidence type="ECO:0000313" key="8">
    <source>
        <dbReference type="EMBL" id="KAG6458094.1"/>
    </source>
</evidence>
<evidence type="ECO:0000313" key="9">
    <source>
        <dbReference type="Proteomes" id="UP000791440"/>
    </source>
</evidence>
<dbReference type="PROSITE" id="PS00063">
    <property type="entry name" value="ALDOKETO_REDUCTASE_3"/>
    <property type="match status" value="1"/>
</dbReference>
<comment type="caution">
    <text evidence="8">The sequence shown here is derived from an EMBL/GenBank/DDBJ whole genome shotgun (WGS) entry which is preliminary data.</text>
</comment>
<feature type="binding site" evidence="5">
    <location>
        <position position="155"/>
    </location>
    <ligand>
        <name>substrate</name>
    </ligand>
</feature>
<evidence type="ECO:0000256" key="5">
    <source>
        <dbReference type="PIRSR" id="PIRSR000097-2"/>
    </source>
</evidence>
<dbReference type="Proteomes" id="UP000791440">
    <property type="component" value="Unassembled WGS sequence"/>
</dbReference>
<organism evidence="8 9">
    <name type="scientific">Manduca sexta</name>
    <name type="common">Tobacco hawkmoth</name>
    <name type="synonym">Tobacco hornworm</name>
    <dbReference type="NCBI Taxonomy" id="7130"/>
    <lineage>
        <taxon>Eukaryota</taxon>
        <taxon>Metazoa</taxon>
        <taxon>Ecdysozoa</taxon>
        <taxon>Arthropoda</taxon>
        <taxon>Hexapoda</taxon>
        <taxon>Insecta</taxon>
        <taxon>Pterygota</taxon>
        <taxon>Neoptera</taxon>
        <taxon>Endopterygota</taxon>
        <taxon>Lepidoptera</taxon>
        <taxon>Glossata</taxon>
        <taxon>Ditrysia</taxon>
        <taxon>Bombycoidea</taxon>
        <taxon>Sphingidae</taxon>
        <taxon>Sphinginae</taxon>
        <taxon>Sphingini</taxon>
        <taxon>Manduca</taxon>
    </lineage>
</organism>
<dbReference type="Pfam" id="PF00248">
    <property type="entry name" value="Aldo_ket_red"/>
    <property type="match status" value="1"/>
</dbReference>
<dbReference type="FunFam" id="3.20.20.100:FF:000002">
    <property type="entry name" value="2,5-diketo-D-gluconic acid reductase A"/>
    <property type="match status" value="1"/>
</dbReference>
<dbReference type="InterPro" id="IPR036812">
    <property type="entry name" value="NAD(P)_OxRdtase_dom_sf"/>
</dbReference>
<keyword evidence="3" id="KW-0560">Oxidoreductase</keyword>
<dbReference type="PROSITE" id="PS00062">
    <property type="entry name" value="ALDOKETO_REDUCTASE_2"/>
    <property type="match status" value="1"/>
</dbReference>
<proteinExistence type="inferred from homology"/>
<reference evidence="8" key="1">
    <citation type="journal article" date="2016" name="Insect Biochem. Mol. Biol.">
        <title>Multifaceted biological insights from a draft genome sequence of the tobacco hornworm moth, Manduca sexta.</title>
        <authorList>
            <person name="Kanost M.R."/>
            <person name="Arrese E.L."/>
            <person name="Cao X."/>
            <person name="Chen Y.R."/>
            <person name="Chellapilla S."/>
            <person name="Goldsmith M.R."/>
            <person name="Grosse-Wilde E."/>
            <person name="Heckel D.G."/>
            <person name="Herndon N."/>
            <person name="Jiang H."/>
            <person name="Papanicolaou A."/>
            <person name="Qu J."/>
            <person name="Soulages J.L."/>
            <person name="Vogel H."/>
            <person name="Walters J."/>
            <person name="Waterhouse R.M."/>
            <person name="Ahn S.J."/>
            <person name="Almeida F.C."/>
            <person name="An C."/>
            <person name="Aqrawi P."/>
            <person name="Bretschneider A."/>
            <person name="Bryant W.B."/>
            <person name="Bucks S."/>
            <person name="Chao H."/>
            <person name="Chevignon G."/>
            <person name="Christen J.M."/>
            <person name="Clarke D.F."/>
            <person name="Dittmer N.T."/>
            <person name="Ferguson L.C.F."/>
            <person name="Garavelou S."/>
            <person name="Gordon K.H.J."/>
            <person name="Gunaratna R.T."/>
            <person name="Han Y."/>
            <person name="Hauser F."/>
            <person name="He Y."/>
            <person name="Heidel-Fischer H."/>
            <person name="Hirsh A."/>
            <person name="Hu Y."/>
            <person name="Jiang H."/>
            <person name="Kalra D."/>
            <person name="Klinner C."/>
            <person name="Konig C."/>
            <person name="Kovar C."/>
            <person name="Kroll A.R."/>
            <person name="Kuwar S.S."/>
            <person name="Lee S.L."/>
            <person name="Lehman R."/>
            <person name="Li K."/>
            <person name="Li Z."/>
            <person name="Liang H."/>
            <person name="Lovelace S."/>
            <person name="Lu Z."/>
            <person name="Mansfield J.H."/>
            <person name="McCulloch K.J."/>
            <person name="Mathew T."/>
            <person name="Morton B."/>
            <person name="Muzny D.M."/>
            <person name="Neunemann D."/>
            <person name="Ongeri F."/>
            <person name="Pauchet Y."/>
            <person name="Pu L.L."/>
            <person name="Pyrousis I."/>
            <person name="Rao X.J."/>
            <person name="Redding A."/>
            <person name="Roesel C."/>
            <person name="Sanchez-Gracia A."/>
            <person name="Schaack S."/>
            <person name="Shukla A."/>
            <person name="Tetreau G."/>
            <person name="Wang Y."/>
            <person name="Xiong G.H."/>
            <person name="Traut W."/>
            <person name="Walsh T.K."/>
            <person name="Worley K.C."/>
            <person name="Wu D."/>
            <person name="Wu W."/>
            <person name="Wu Y.Q."/>
            <person name="Zhang X."/>
            <person name="Zou Z."/>
            <person name="Zucker H."/>
            <person name="Briscoe A.D."/>
            <person name="Burmester T."/>
            <person name="Clem R.J."/>
            <person name="Feyereisen R."/>
            <person name="Grimmelikhuijzen C.J.P."/>
            <person name="Hamodrakas S.J."/>
            <person name="Hansson B.S."/>
            <person name="Huguet E."/>
            <person name="Jermiin L.S."/>
            <person name="Lan Q."/>
            <person name="Lehman H.K."/>
            <person name="Lorenzen M."/>
            <person name="Merzendorfer H."/>
            <person name="Michalopoulos I."/>
            <person name="Morton D.B."/>
            <person name="Muthukrishnan S."/>
            <person name="Oakeshott J.G."/>
            <person name="Palmer W."/>
            <person name="Park Y."/>
            <person name="Passarelli A.L."/>
            <person name="Rozas J."/>
            <person name="Schwartz L.M."/>
            <person name="Smith W."/>
            <person name="Southgate A."/>
            <person name="Vilcinskas A."/>
            <person name="Vogt R."/>
            <person name="Wang P."/>
            <person name="Werren J."/>
            <person name="Yu X.Q."/>
            <person name="Zhou J.J."/>
            <person name="Brown S.J."/>
            <person name="Scherer S.E."/>
            <person name="Richards S."/>
            <person name="Blissard G.W."/>
        </authorList>
    </citation>
    <scope>NUCLEOTIDE SEQUENCE</scope>
</reference>
<feature type="active site" description="Proton donor" evidence="4">
    <location>
        <position position="99"/>
    </location>
</feature>
<protein>
    <recommendedName>
        <fullName evidence="7">NADP-dependent oxidoreductase domain-containing protein</fullName>
    </recommendedName>
</protein>
<accession>A0A921ZJB7</accession>
<dbReference type="PIRSF" id="PIRSF000097">
    <property type="entry name" value="AKR"/>
    <property type="match status" value="1"/>
</dbReference>
<dbReference type="PANTHER" id="PTHR43827">
    <property type="entry name" value="2,5-DIKETO-D-GLUCONIC ACID REDUCTASE"/>
    <property type="match status" value="1"/>
</dbReference>
<dbReference type="Gene3D" id="3.20.20.100">
    <property type="entry name" value="NADP-dependent oxidoreductase domain"/>
    <property type="match status" value="1"/>
</dbReference>
<dbReference type="GO" id="GO:0016616">
    <property type="term" value="F:oxidoreductase activity, acting on the CH-OH group of donors, NAD or NADP as acceptor"/>
    <property type="evidence" value="ECO:0007669"/>
    <property type="project" value="UniProtKB-ARBA"/>
</dbReference>
<dbReference type="EMBL" id="JH668571">
    <property type="protein sequence ID" value="KAG6458094.1"/>
    <property type="molecule type" value="Genomic_DNA"/>
</dbReference>
<comment type="similarity">
    <text evidence="1">Belongs to the aldo/keto reductase family.</text>
</comment>
<dbReference type="SUPFAM" id="SSF51430">
    <property type="entry name" value="NAD(P)-linked oxidoreductase"/>
    <property type="match status" value="1"/>
</dbReference>
<dbReference type="AlphaFoldDB" id="A0A921ZJB7"/>
<dbReference type="PRINTS" id="PR00069">
    <property type="entry name" value="ALDKETRDTASE"/>
</dbReference>
<dbReference type="InterPro" id="IPR018170">
    <property type="entry name" value="Aldo/ket_reductase_CS"/>
</dbReference>
<evidence type="ECO:0000256" key="6">
    <source>
        <dbReference type="PIRSR" id="PIRSR000097-3"/>
    </source>
</evidence>